<dbReference type="AlphaFoldDB" id="A0A1C3W830"/>
<dbReference type="EMBL" id="FMAH01000024">
    <property type="protein sequence ID" value="SCB36041.1"/>
    <property type="molecule type" value="Genomic_DNA"/>
</dbReference>
<dbReference type="InterPro" id="IPR052358">
    <property type="entry name" value="Aro_Compnd_Degr_Hydrolases"/>
</dbReference>
<keyword evidence="3" id="KW-1185">Reference proteome</keyword>
<keyword evidence="2" id="KW-0378">Hydrolase</keyword>
<dbReference type="Proteomes" id="UP000199435">
    <property type="component" value="Unassembled WGS sequence"/>
</dbReference>
<organism evidence="2 3">
    <name type="scientific">Rhizobium miluonense</name>
    <dbReference type="NCBI Taxonomy" id="411945"/>
    <lineage>
        <taxon>Bacteria</taxon>
        <taxon>Pseudomonadati</taxon>
        <taxon>Pseudomonadota</taxon>
        <taxon>Alphaproteobacteria</taxon>
        <taxon>Hyphomicrobiales</taxon>
        <taxon>Rhizobiaceae</taxon>
        <taxon>Rhizobium/Agrobacterium group</taxon>
        <taxon>Rhizobium</taxon>
    </lineage>
</organism>
<dbReference type="STRING" id="411945.GA0061102_102457"/>
<protein>
    <submittedName>
        <fullName evidence="2">Predicted metal-dependent hydrolase, TIM-barrel fold</fullName>
    </submittedName>
</protein>
<reference evidence="3" key="1">
    <citation type="submission" date="2016-08" db="EMBL/GenBank/DDBJ databases">
        <authorList>
            <person name="Varghese N."/>
            <person name="Submissions Spin"/>
        </authorList>
    </citation>
    <scope>NUCLEOTIDE SEQUENCE [LARGE SCALE GENOMIC DNA]</scope>
    <source>
        <strain evidence="3">HAMBI 2971</strain>
    </source>
</reference>
<proteinExistence type="predicted"/>
<name>A0A1C3W830_9HYPH</name>
<dbReference type="PANTHER" id="PTHR35563">
    <property type="entry name" value="BARREL METAL-DEPENDENT HYDROLASE, PUTATIVE (AFU_ORTHOLOGUE AFUA_1G16240)-RELATED"/>
    <property type="match status" value="1"/>
</dbReference>
<evidence type="ECO:0000259" key="1">
    <source>
        <dbReference type="Pfam" id="PF04909"/>
    </source>
</evidence>
<dbReference type="InterPro" id="IPR006680">
    <property type="entry name" value="Amidohydro-rel"/>
</dbReference>
<gene>
    <name evidence="2" type="ORF">GA0061102_102457</name>
</gene>
<evidence type="ECO:0000313" key="2">
    <source>
        <dbReference type="EMBL" id="SCB36041.1"/>
    </source>
</evidence>
<dbReference type="RefSeq" id="WP_092852115.1">
    <property type="nucleotide sequence ID" value="NZ_FMAH01000024.1"/>
</dbReference>
<accession>A0A1C3W830</accession>
<dbReference type="GO" id="GO:0016787">
    <property type="term" value="F:hydrolase activity"/>
    <property type="evidence" value="ECO:0007669"/>
    <property type="project" value="UniProtKB-KW"/>
</dbReference>
<dbReference type="PANTHER" id="PTHR35563:SF2">
    <property type="entry name" value="BARREL METAL-DEPENDENT HYDROLASE, PUTATIVE (AFU_ORTHOLOGUE AFUA_1G16240)-RELATED"/>
    <property type="match status" value="1"/>
</dbReference>
<evidence type="ECO:0000313" key="3">
    <source>
        <dbReference type="Proteomes" id="UP000199435"/>
    </source>
</evidence>
<dbReference type="Pfam" id="PF04909">
    <property type="entry name" value="Amidohydro_2"/>
    <property type="match status" value="1"/>
</dbReference>
<feature type="domain" description="Amidohydrolase-related" evidence="1">
    <location>
        <begin position="17"/>
        <end position="285"/>
    </location>
</feature>
<sequence>MRPETRTNPLPFKHGVCDCHVHVFDDPETFPFENTPAYAPPFSPASSLVAEATRVGVSHVVLVQPTPYGRNLDLLRATLKKLGAQARGIGVADASIGADGFTALKGEGIAGLRFVENLLPDGSRMPGTVPLDTLFQKLAPDLAEAGMHAEIWAPLSTTLERWPELEKTRVPIVLDHMGGFDPQLGLEHPHFQRLLALVRDDAVWVKLAVCRRAIGVGYDAIRPFHDALVEANSHRLLWATDFPFVRFPGTPPTIPYLLDLFKMWVSDSVLIERILSGNPTKRYGFQPSLRDQ</sequence>
<dbReference type="InterPro" id="IPR032466">
    <property type="entry name" value="Metal_Hydrolase"/>
</dbReference>
<dbReference type="OrthoDB" id="9787654at2"/>
<dbReference type="SUPFAM" id="SSF51556">
    <property type="entry name" value="Metallo-dependent hydrolases"/>
    <property type="match status" value="1"/>
</dbReference>
<dbReference type="Gene3D" id="3.20.20.140">
    <property type="entry name" value="Metal-dependent hydrolases"/>
    <property type="match status" value="1"/>
</dbReference>